<dbReference type="RefSeq" id="WP_151150519.1">
    <property type="nucleotide sequence ID" value="NZ_WAIE01000002.1"/>
</dbReference>
<evidence type="ECO:0000313" key="13">
    <source>
        <dbReference type="Proteomes" id="UP000438699"/>
    </source>
</evidence>
<protein>
    <recommendedName>
        <fullName evidence="6 7">D,D-heptose 1,7-bisphosphate phosphatase</fullName>
        <ecNumber evidence="7">3.1.3.-</ecNumber>
    </recommendedName>
</protein>
<keyword evidence="2 7" id="KW-0963">Cytoplasm</keyword>
<sequence>MNRRRFVLLDRDGTVIEDKHYLCDPEGVELLPGAVEGLRRMQDMGFGLALLTNQSGVGRGYFTEDDVHAVNNRLLSLLREQNVHIDAVYHCPHAPEEDCRCRKPEPGMMLQAAGELGFDPFESFMIGDKLADMQLGRNTGAVSILVRTGKGAQEEDACRGIADHVVDDLAQAADIIGRVCSKQAGRLDFPKRPQ</sequence>
<dbReference type="Proteomes" id="UP000438699">
    <property type="component" value="Unassembled WGS sequence"/>
</dbReference>
<dbReference type="EC" id="3.1.3.-" evidence="7"/>
<dbReference type="InterPro" id="IPR006549">
    <property type="entry name" value="HAD-SF_hydro_IIIA"/>
</dbReference>
<keyword evidence="5 7" id="KW-0119">Carbohydrate metabolism</keyword>
<comment type="similarity">
    <text evidence="7">Belongs to the gmhB family.</text>
</comment>
<feature type="binding site" evidence="11">
    <location>
        <position position="10"/>
    </location>
    <ligand>
        <name>Mg(2+)</name>
        <dbReference type="ChEBI" id="CHEBI:18420"/>
    </ligand>
</feature>
<feature type="binding site" evidence="9">
    <location>
        <position position="129"/>
    </location>
    <ligand>
        <name>substrate</name>
    </ligand>
</feature>
<evidence type="ECO:0000256" key="8">
    <source>
        <dbReference type="PIRSR" id="PIRSR004682-1"/>
    </source>
</evidence>
<evidence type="ECO:0000313" key="12">
    <source>
        <dbReference type="EMBL" id="KAB1442298.1"/>
    </source>
</evidence>
<accession>A0A6N6N4Y8</accession>
<dbReference type="Gene3D" id="3.40.50.1000">
    <property type="entry name" value="HAD superfamily/HAD-like"/>
    <property type="match status" value="1"/>
</dbReference>
<dbReference type="InterPro" id="IPR006543">
    <property type="entry name" value="Histidinol-phos"/>
</dbReference>
<evidence type="ECO:0000256" key="6">
    <source>
        <dbReference type="ARBA" id="ARBA00031828"/>
    </source>
</evidence>
<dbReference type="SUPFAM" id="SSF56784">
    <property type="entry name" value="HAD-like"/>
    <property type="match status" value="1"/>
</dbReference>
<organism evidence="12 13">
    <name type="scientific">Pseudodesulfovibrio senegalensis</name>
    <dbReference type="NCBI Taxonomy" id="1721087"/>
    <lineage>
        <taxon>Bacteria</taxon>
        <taxon>Pseudomonadati</taxon>
        <taxon>Thermodesulfobacteriota</taxon>
        <taxon>Desulfovibrionia</taxon>
        <taxon>Desulfovibrionales</taxon>
        <taxon>Desulfovibrionaceae</taxon>
    </lineage>
</organism>
<dbReference type="PANTHER" id="PTHR42891">
    <property type="entry name" value="D-GLYCERO-BETA-D-MANNO-HEPTOSE-1,7-BISPHOSPHATE 7-PHOSPHATASE"/>
    <property type="match status" value="1"/>
</dbReference>
<comment type="cofactor">
    <cofactor evidence="11">
        <name>Mg(2+)</name>
        <dbReference type="ChEBI" id="CHEBI:18420"/>
    </cofactor>
</comment>
<dbReference type="NCBIfam" id="TIGR01656">
    <property type="entry name" value="Histidinol-ppas"/>
    <property type="match status" value="1"/>
</dbReference>
<dbReference type="Pfam" id="PF13242">
    <property type="entry name" value="Hydrolase_like"/>
    <property type="match status" value="1"/>
</dbReference>
<dbReference type="GO" id="GO:0005975">
    <property type="term" value="P:carbohydrate metabolic process"/>
    <property type="evidence" value="ECO:0007669"/>
    <property type="project" value="InterPro"/>
</dbReference>
<dbReference type="InterPro" id="IPR036412">
    <property type="entry name" value="HAD-like_sf"/>
</dbReference>
<comment type="caution">
    <text evidence="12">The sequence shown here is derived from an EMBL/GenBank/DDBJ whole genome shotgun (WGS) entry which is preliminary data.</text>
</comment>
<feature type="binding site" evidence="11">
    <location>
        <position position="99"/>
    </location>
    <ligand>
        <name>Zn(2+)</name>
        <dbReference type="ChEBI" id="CHEBI:29105"/>
    </ligand>
</feature>
<evidence type="ECO:0000256" key="10">
    <source>
        <dbReference type="PIRSR" id="PIRSR004682-3"/>
    </source>
</evidence>
<feature type="binding site" evidence="11">
    <location>
        <position position="12"/>
    </location>
    <ligand>
        <name>Mg(2+)</name>
        <dbReference type="ChEBI" id="CHEBI:18420"/>
    </ligand>
</feature>
<dbReference type="NCBIfam" id="NF006506">
    <property type="entry name" value="PRK08942.1"/>
    <property type="match status" value="1"/>
</dbReference>
<feature type="binding site" evidence="11">
    <location>
        <position position="129"/>
    </location>
    <ligand>
        <name>Mg(2+)</name>
        <dbReference type="ChEBI" id="CHEBI:18420"/>
    </ligand>
</feature>
<dbReference type="NCBIfam" id="TIGR01662">
    <property type="entry name" value="HAD-SF-IIIA"/>
    <property type="match status" value="1"/>
</dbReference>
<keyword evidence="13" id="KW-1185">Reference proteome</keyword>
<feature type="binding site" evidence="11">
    <location>
        <position position="91"/>
    </location>
    <ligand>
        <name>Zn(2+)</name>
        <dbReference type="ChEBI" id="CHEBI:29105"/>
    </ligand>
</feature>
<dbReference type="CDD" id="cd07503">
    <property type="entry name" value="HAD_HisB-N"/>
    <property type="match status" value="1"/>
</dbReference>
<dbReference type="PIRSF" id="PIRSF004682">
    <property type="entry name" value="GmhB"/>
    <property type="match status" value="1"/>
</dbReference>
<evidence type="ECO:0000256" key="3">
    <source>
        <dbReference type="ARBA" id="ARBA00022723"/>
    </source>
</evidence>
<feature type="binding site" evidence="9">
    <location>
        <begin position="102"/>
        <end position="103"/>
    </location>
    <ligand>
        <name>substrate</name>
    </ligand>
</feature>
<dbReference type="PANTHER" id="PTHR42891:SF1">
    <property type="entry name" value="D-GLYCERO-BETA-D-MANNO-HEPTOSE-1,7-BISPHOSPHATE 7-PHOSPHATASE"/>
    <property type="match status" value="1"/>
</dbReference>
<feature type="binding site" evidence="9">
    <location>
        <begin position="18"/>
        <end position="21"/>
    </location>
    <ligand>
        <name>substrate</name>
    </ligand>
</feature>
<evidence type="ECO:0000256" key="4">
    <source>
        <dbReference type="ARBA" id="ARBA00022801"/>
    </source>
</evidence>
<evidence type="ECO:0000256" key="11">
    <source>
        <dbReference type="PIRSR" id="PIRSR004682-4"/>
    </source>
</evidence>
<dbReference type="GO" id="GO:0016791">
    <property type="term" value="F:phosphatase activity"/>
    <property type="evidence" value="ECO:0007669"/>
    <property type="project" value="InterPro"/>
</dbReference>
<dbReference type="GO" id="GO:0005737">
    <property type="term" value="C:cytoplasm"/>
    <property type="evidence" value="ECO:0007669"/>
    <property type="project" value="UniProtKB-SubCell"/>
</dbReference>
<feature type="binding site" evidence="11">
    <location>
        <position position="128"/>
    </location>
    <ligand>
        <name>Mg(2+)</name>
        <dbReference type="ChEBI" id="CHEBI:18420"/>
    </ligand>
</feature>
<keyword evidence="11" id="KW-0460">Magnesium</keyword>
<feature type="site" description="Contributes to substrate recognition" evidence="10">
    <location>
        <position position="102"/>
    </location>
</feature>
<feature type="binding site" evidence="9">
    <location>
        <begin position="10"/>
        <end position="12"/>
    </location>
    <ligand>
        <name>substrate</name>
    </ligand>
</feature>
<dbReference type="EMBL" id="WAIE01000002">
    <property type="protein sequence ID" value="KAB1442298.1"/>
    <property type="molecule type" value="Genomic_DNA"/>
</dbReference>
<feature type="binding site" evidence="11">
    <location>
        <position position="101"/>
    </location>
    <ligand>
        <name>Zn(2+)</name>
        <dbReference type="ChEBI" id="CHEBI:29105"/>
    </ligand>
</feature>
<evidence type="ECO:0000256" key="5">
    <source>
        <dbReference type="ARBA" id="ARBA00023277"/>
    </source>
</evidence>
<dbReference type="InterPro" id="IPR023214">
    <property type="entry name" value="HAD_sf"/>
</dbReference>
<evidence type="ECO:0000256" key="1">
    <source>
        <dbReference type="ARBA" id="ARBA00004496"/>
    </source>
</evidence>
<keyword evidence="4 7" id="KW-0378">Hydrolase</keyword>
<feature type="site" description="Stabilizes the phosphoryl group" evidence="10">
    <location>
        <position position="103"/>
    </location>
</feature>
<feature type="active site" description="Proton donor" evidence="8">
    <location>
        <position position="12"/>
    </location>
</feature>
<evidence type="ECO:0000256" key="7">
    <source>
        <dbReference type="PIRNR" id="PIRNR004682"/>
    </source>
</evidence>
<name>A0A6N6N4Y8_9BACT</name>
<dbReference type="InterPro" id="IPR004446">
    <property type="entry name" value="Heptose_bisP_phosphatase"/>
</dbReference>
<keyword evidence="11" id="KW-0862">Zinc</keyword>
<evidence type="ECO:0000256" key="2">
    <source>
        <dbReference type="ARBA" id="ARBA00022490"/>
    </source>
</evidence>
<feature type="active site" description="Nucleophile" evidence="8">
    <location>
        <position position="10"/>
    </location>
</feature>
<proteinExistence type="inferred from homology"/>
<comment type="cofactor">
    <cofactor evidence="11">
        <name>Zn(2+)</name>
        <dbReference type="ChEBI" id="CHEBI:29105"/>
    </cofactor>
</comment>
<dbReference type="GO" id="GO:0046872">
    <property type="term" value="F:metal ion binding"/>
    <property type="evidence" value="ECO:0007669"/>
    <property type="project" value="UniProtKB-KW"/>
</dbReference>
<feature type="binding site" evidence="11">
    <location>
        <position position="93"/>
    </location>
    <ligand>
        <name>Zn(2+)</name>
        <dbReference type="ChEBI" id="CHEBI:29105"/>
    </ligand>
</feature>
<feature type="binding site" evidence="9">
    <location>
        <begin position="52"/>
        <end position="55"/>
    </location>
    <ligand>
        <name>substrate</name>
    </ligand>
</feature>
<comment type="subcellular location">
    <subcellularLocation>
        <location evidence="1 7">Cytoplasm</location>
    </subcellularLocation>
</comment>
<evidence type="ECO:0000256" key="9">
    <source>
        <dbReference type="PIRSR" id="PIRSR004682-2"/>
    </source>
</evidence>
<dbReference type="OrthoDB" id="9814110at2"/>
<keyword evidence="3 11" id="KW-0479">Metal-binding</keyword>
<gene>
    <name evidence="12" type="primary">gmhB</name>
    <name evidence="12" type="ORF">F8A88_07550</name>
</gene>
<dbReference type="AlphaFoldDB" id="A0A6N6N4Y8"/>
<feature type="site" description="Stabilizes the phosphoryl group" evidence="10">
    <location>
        <position position="52"/>
    </location>
</feature>
<reference evidence="12 13" key="1">
    <citation type="journal article" date="2017" name="Int. J. Syst. Evol. Microbiol.">
        <title>Desulfovibrio senegalensis sp. nov., a mesophilic sulfate reducer isolated from marine sediment.</title>
        <authorList>
            <person name="Thioye A."/>
            <person name="Gam Z.B.A."/>
            <person name="Mbengue M."/>
            <person name="Cayol J.L."/>
            <person name="Joseph-Bartoli M."/>
            <person name="Toure-Kane C."/>
            <person name="Labat M."/>
        </authorList>
    </citation>
    <scope>NUCLEOTIDE SEQUENCE [LARGE SCALE GENOMIC DNA]</scope>
    <source>
        <strain evidence="12 13">DSM 101509</strain>
    </source>
</reference>